<gene>
    <name evidence="1" type="ORF">FRC54_06475</name>
</gene>
<dbReference type="EMBL" id="VOGC01000006">
    <property type="protein sequence ID" value="MQN01559.1"/>
    <property type="molecule type" value="Genomic_DNA"/>
</dbReference>
<name>A0A6N7J162_9FIRM</name>
<dbReference type="Gene3D" id="1.10.357.10">
    <property type="entry name" value="Tetracycline Repressor, domain 2"/>
    <property type="match status" value="1"/>
</dbReference>
<reference evidence="1" key="1">
    <citation type="journal article" date="2020" name="Appl. Environ. Microbiol.">
        <title>Medium-Chain Fatty Acid Synthesis by 'Candidatus Weimeria bifida' gen. nov., sp. nov., and 'Candidatus Pseudoramibacter fermentans' sp. nov.</title>
        <authorList>
            <person name="Scarborough M.J."/>
            <person name="Myers K.S."/>
            <person name="Donohue T.J."/>
            <person name="Noguera D.R."/>
        </authorList>
    </citation>
    <scope>NUCLEOTIDE SEQUENCE</scope>
    <source>
        <strain evidence="1">LCO1.1</strain>
    </source>
</reference>
<evidence type="ECO:0000313" key="2">
    <source>
        <dbReference type="Proteomes" id="UP000460257"/>
    </source>
</evidence>
<keyword evidence="2" id="KW-1185">Reference proteome</keyword>
<organism evidence="1 2">
    <name type="scientific">Candidatus Weimeria bifida</name>
    <dbReference type="NCBI Taxonomy" id="2599074"/>
    <lineage>
        <taxon>Bacteria</taxon>
        <taxon>Bacillati</taxon>
        <taxon>Bacillota</taxon>
        <taxon>Clostridia</taxon>
        <taxon>Lachnospirales</taxon>
        <taxon>Lachnospiraceae</taxon>
        <taxon>Candidatus Weimeria</taxon>
    </lineage>
</organism>
<sequence>METGYGILVSRFRFFFFEFIGGPMLREEILEATMTVYKKKGIKFTMDDLAKEMKRSKKTIYTVLRDKKHLFLEEVDFFFDKIKAREQEITDDPDLSTEEKLRGVLSVMPENYSEVDFPAIYTFQDKYPAVFKRIEERLESGWDTTFFLIDQGIKEGVFKKVDKQLFRLVYDAAVEKFLSSDELSKLSIHYNDALKELTDMLIDGIKEEQ</sequence>
<evidence type="ECO:0000313" key="1">
    <source>
        <dbReference type="EMBL" id="MQN01559.1"/>
    </source>
</evidence>
<dbReference type="Proteomes" id="UP000460257">
    <property type="component" value="Unassembled WGS sequence"/>
</dbReference>
<accession>A0A6N7J162</accession>
<dbReference type="InterPro" id="IPR009057">
    <property type="entry name" value="Homeodomain-like_sf"/>
</dbReference>
<protein>
    <submittedName>
        <fullName evidence="1">TetR/AcrR family transcriptional regulator</fullName>
    </submittedName>
</protein>
<dbReference type="SUPFAM" id="SSF46689">
    <property type="entry name" value="Homeodomain-like"/>
    <property type="match status" value="1"/>
</dbReference>
<dbReference type="AlphaFoldDB" id="A0A6N7J162"/>
<comment type="caution">
    <text evidence="1">The sequence shown here is derived from an EMBL/GenBank/DDBJ whole genome shotgun (WGS) entry which is preliminary data.</text>
</comment>
<proteinExistence type="predicted"/>